<accession>A0A915L5Q3</accession>
<reference evidence="3" key="1">
    <citation type="submission" date="2022-11" db="UniProtKB">
        <authorList>
            <consortium name="WormBaseParasite"/>
        </authorList>
    </citation>
    <scope>IDENTIFICATION</scope>
</reference>
<evidence type="ECO:0000256" key="1">
    <source>
        <dbReference type="SAM" id="MobiDB-lite"/>
    </source>
</evidence>
<sequence>MKKQELVAHLHSPFPTKQNGMQSTERRFGIRNLVQLEVTVDRFPQVHYTFRLTVRKGKYK</sequence>
<dbReference type="Proteomes" id="UP000887565">
    <property type="component" value="Unplaced"/>
</dbReference>
<organism evidence="2 3">
    <name type="scientific">Romanomermis culicivorax</name>
    <name type="common">Nematode worm</name>
    <dbReference type="NCBI Taxonomy" id="13658"/>
    <lineage>
        <taxon>Eukaryota</taxon>
        <taxon>Metazoa</taxon>
        <taxon>Ecdysozoa</taxon>
        <taxon>Nematoda</taxon>
        <taxon>Enoplea</taxon>
        <taxon>Dorylaimia</taxon>
        <taxon>Mermithida</taxon>
        <taxon>Mermithoidea</taxon>
        <taxon>Mermithidae</taxon>
        <taxon>Romanomermis</taxon>
    </lineage>
</organism>
<dbReference type="WBParaSite" id="nRc.2.0.1.t46092-RA">
    <property type="protein sequence ID" value="nRc.2.0.1.t46092-RA"/>
    <property type="gene ID" value="nRc.2.0.1.g46092"/>
</dbReference>
<name>A0A915L5Q3_ROMCU</name>
<evidence type="ECO:0000313" key="2">
    <source>
        <dbReference type="Proteomes" id="UP000887565"/>
    </source>
</evidence>
<dbReference type="AlphaFoldDB" id="A0A915L5Q3"/>
<protein>
    <submittedName>
        <fullName evidence="3">Uncharacterized protein</fullName>
    </submittedName>
</protein>
<feature type="region of interest" description="Disordered" evidence="1">
    <location>
        <begin position="1"/>
        <end position="23"/>
    </location>
</feature>
<keyword evidence="2" id="KW-1185">Reference proteome</keyword>
<proteinExistence type="predicted"/>
<evidence type="ECO:0000313" key="3">
    <source>
        <dbReference type="WBParaSite" id="nRc.2.0.1.t46092-RA"/>
    </source>
</evidence>